<dbReference type="PANTHER" id="PTHR42829:SF1">
    <property type="entry name" value="INORGANIC CARBON TRANSPORTER SUBUNIT DABB-RELATED"/>
    <property type="match status" value="1"/>
</dbReference>
<evidence type="ECO:0000259" key="7">
    <source>
        <dbReference type="Pfam" id="PF00361"/>
    </source>
</evidence>
<dbReference type="Proteomes" id="UP000032414">
    <property type="component" value="Chromosome I"/>
</dbReference>
<evidence type="ECO:0000256" key="2">
    <source>
        <dbReference type="ARBA" id="ARBA00022692"/>
    </source>
</evidence>
<dbReference type="GO" id="GO:0008137">
    <property type="term" value="F:NADH dehydrogenase (ubiquinone) activity"/>
    <property type="evidence" value="ECO:0007669"/>
    <property type="project" value="InterPro"/>
</dbReference>
<evidence type="ECO:0000256" key="6">
    <source>
        <dbReference type="SAM" id="Phobius"/>
    </source>
</evidence>
<feature type="transmembrane region" description="Helical" evidence="6">
    <location>
        <begin position="35"/>
        <end position="56"/>
    </location>
</feature>
<dbReference type="InterPro" id="IPR001750">
    <property type="entry name" value="ND/Mrp_TM"/>
</dbReference>
<proteinExistence type="predicted"/>
<feature type="domain" description="NADH:quinone oxidoreductase/Mrp antiporter transmembrane" evidence="7">
    <location>
        <begin position="123"/>
        <end position="355"/>
    </location>
</feature>
<keyword evidence="4 6" id="KW-0472">Membrane</keyword>
<evidence type="ECO:0000256" key="5">
    <source>
        <dbReference type="RuleBase" id="RU000320"/>
    </source>
</evidence>
<evidence type="ECO:0000313" key="12">
    <source>
        <dbReference type="Proteomes" id="UP000182998"/>
    </source>
</evidence>
<feature type="transmembrane region" description="Helical" evidence="6">
    <location>
        <begin position="379"/>
        <end position="398"/>
    </location>
</feature>
<dbReference type="RefSeq" id="WP_052679538.1">
    <property type="nucleotide sequence ID" value="NZ_CP020614.1"/>
</dbReference>
<dbReference type="HOGENOM" id="CLU_007100_11_0_6"/>
<dbReference type="GO" id="GO:0015990">
    <property type="term" value="P:electron transport coupled proton transport"/>
    <property type="evidence" value="ECO:0007669"/>
    <property type="project" value="TreeGrafter"/>
</dbReference>
<feature type="transmembrane region" description="Helical" evidence="6">
    <location>
        <begin position="163"/>
        <end position="181"/>
    </location>
</feature>
<dbReference type="GO" id="GO:0042773">
    <property type="term" value="P:ATP synthesis coupled electron transport"/>
    <property type="evidence" value="ECO:0007669"/>
    <property type="project" value="InterPro"/>
</dbReference>
<evidence type="ECO:0000313" key="9">
    <source>
        <dbReference type="EMBL" id="CEG61554.1"/>
    </source>
</evidence>
<dbReference type="PATRIC" id="fig|451.8.peg.2998"/>
<reference evidence="10 12" key="3">
    <citation type="submission" date="2016-10" db="EMBL/GenBank/DDBJ databases">
        <authorList>
            <person name="Varghese N."/>
            <person name="Submissions S."/>
        </authorList>
    </citation>
    <scope>NUCLEOTIDE SEQUENCE [LARGE SCALE GENOMIC DNA]</scope>
    <source>
        <strain evidence="10 12">ATCC 33218</strain>
    </source>
</reference>
<dbReference type="PRINTS" id="PR01434">
    <property type="entry name" value="NADHDHGNASE5"/>
</dbReference>
<dbReference type="AlphaFoldDB" id="A0A098GGE1"/>
<feature type="transmembrane region" description="Helical" evidence="6">
    <location>
        <begin position="110"/>
        <end position="143"/>
    </location>
</feature>
<dbReference type="InterPro" id="IPR003945">
    <property type="entry name" value="NU5C-like"/>
</dbReference>
<organism evidence="9 11">
    <name type="scientific">Legionella micdadei</name>
    <name type="common">Tatlockia micdadei</name>
    <dbReference type="NCBI Taxonomy" id="451"/>
    <lineage>
        <taxon>Bacteria</taxon>
        <taxon>Pseudomonadati</taxon>
        <taxon>Pseudomonadota</taxon>
        <taxon>Gammaproteobacteria</taxon>
        <taxon>Legionellales</taxon>
        <taxon>Legionellaceae</taxon>
        <taxon>Legionella</taxon>
    </lineage>
</organism>
<dbReference type="Pfam" id="PF00662">
    <property type="entry name" value="Proton_antipo_N"/>
    <property type="match status" value="1"/>
</dbReference>
<protein>
    <submittedName>
        <fullName evidence="10">NAD(P)H-quinone oxidoreductase subunit 5</fullName>
    </submittedName>
    <submittedName>
        <fullName evidence="9">NADH dehydrogenase (Quinone)</fullName>
        <ecNumber evidence="9">1.6.99.5</ecNumber>
    </submittedName>
</protein>
<reference evidence="9" key="2">
    <citation type="submission" date="2014-09" db="EMBL/GenBank/DDBJ databases">
        <authorList>
            <person name="GOMEZ-VALERO Laura"/>
        </authorList>
    </citation>
    <scope>NUCLEOTIDE SEQUENCE</scope>
    <source>
        <strain evidence="9">ATCC33218</strain>
    </source>
</reference>
<keyword evidence="12" id="KW-1185">Reference proteome</keyword>
<dbReference type="GO" id="GO:0003954">
    <property type="term" value="F:NADH dehydrogenase activity"/>
    <property type="evidence" value="ECO:0007669"/>
    <property type="project" value="TreeGrafter"/>
</dbReference>
<feature type="domain" description="NADH-Ubiquinone oxidoreductase (complex I) chain 5 N-terminal" evidence="8">
    <location>
        <begin position="62"/>
        <end position="107"/>
    </location>
</feature>
<dbReference type="InterPro" id="IPR001516">
    <property type="entry name" value="Proton_antipo_N"/>
</dbReference>
<feature type="transmembrane region" description="Helical" evidence="6">
    <location>
        <begin position="234"/>
        <end position="253"/>
    </location>
</feature>
<dbReference type="GO" id="GO:0012505">
    <property type="term" value="C:endomembrane system"/>
    <property type="evidence" value="ECO:0007669"/>
    <property type="project" value="UniProtKB-SubCell"/>
</dbReference>
<feature type="transmembrane region" description="Helical" evidence="6">
    <location>
        <begin position="265"/>
        <end position="285"/>
    </location>
</feature>
<accession>A0A098GGE1</accession>
<dbReference type="PANTHER" id="PTHR42829">
    <property type="entry name" value="NADH-UBIQUINONE OXIDOREDUCTASE CHAIN 5"/>
    <property type="match status" value="1"/>
</dbReference>
<name>A0A098GGE1_LEGMI</name>
<reference evidence="11" key="1">
    <citation type="submission" date="2014-09" db="EMBL/GenBank/DDBJ databases">
        <authorList>
            <person name="Gomez-Valero L."/>
        </authorList>
    </citation>
    <scope>NUCLEOTIDE SEQUENCE [LARGE SCALE GENOMIC DNA]</scope>
    <source>
        <strain evidence="11">ATCC33218</strain>
    </source>
</reference>
<feature type="transmembrane region" description="Helical" evidence="6">
    <location>
        <begin position="12"/>
        <end position="28"/>
    </location>
</feature>
<dbReference type="STRING" id="451.B6N58_04740"/>
<keyword evidence="2 5" id="KW-0812">Transmembrane</keyword>
<feature type="transmembrane region" description="Helical" evidence="6">
    <location>
        <begin position="68"/>
        <end position="89"/>
    </location>
</feature>
<dbReference type="EMBL" id="LN614830">
    <property type="protein sequence ID" value="CEG61554.1"/>
    <property type="molecule type" value="Genomic_DNA"/>
</dbReference>
<dbReference type="Pfam" id="PF00361">
    <property type="entry name" value="Proton_antipo_M"/>
    <property type="match status" value="1"/>
</dbReference>
<evidence type="ECO:0000256" key="4">
    <source>
        <dbReference type="ARBA" id="ARBA00023136"/>
    </source>
</evidence>
<dbReference type="KEGG" id="tmc:LMI_2284"/>
<evidence type="ECO:0000256" key="3">
    <source>
        <dbReference type="ARBA" id="ARBA00022989"/>
    </source>
</evidence>
<evidence type="ECO:0000313" key="11">
    <source>
        <dbReference type="Proteomes" id="UP000032414"/>
    </source>
</evidence>
<evidence type="ECO:0000313" key="10">
    <source>
        <dbReference type="EMBL" id="SCY45799.1"/>
    </source>
</evidence>
<keyword evidence="3 6" id="KW-1133">Transmembrane helix</keyword>
<evidence type="ECO:0000259" key="8">
    <source>
        <dbReference type="Pfam" id="PF00662"/>
    </source>
</evidence>
<feature type="transmembrane region" description="Helical" evidence="6">
    <location>
        <begin position="354"/>
        <end position="373"/>
    </location>
</feature>
<comment type="subcellular location">
    <subcellularLocation>
        <location evidence="1">Endomembrane system</location>
        <topology evidence="1">Multi-pass membrane protein</topology>
    </subcellularLocation>
    <subcellularLocation>
        <location evidence="5">Membrane</location>
        <topology evidence="5">Multi-pass membrane protein</topology>
    </subcellularLocation>
</comment>
<dbReference type="Proteomes" id="UP000182998">
    <property type="component" value="Unassembled WGS sequence"/>
</dbReference>
<dbReference type="GO" id="GO:0016020">
    <property type="term" value="C:membrane"/>
    <property type="evidence" value="ECO:0007669"/>
    <property type="project" value="UniProtKB-SubCell"/>
</dbReference>
<feature type="transmembrane region" description="Helical" evidence="6">
    <location>
        <begin position="410"/>
        <end position="427"/>
    </location>
</feature>
<evidence type="ECO:0000256" key="1">
    <source>
        <dbReference type="ARBA" id="ARBA00004127"/>
    </source>
</evidence>
<dbReference type="EC" id="1.6.99.5" evidence="9"/>
<feature type="transmembrane region" description="Helical" evidence="6">
    <location>
        <begin position="201"/>
        <end position="222"/>
    </location>
</feature>
<keyword evidence="9" id="KW-0560">Oxidoreductase</keyword>
<feature type="transmembrane region" description="Helical" evidence="6">
    <location>
        <begin position="447"/>
        <end position="467"/>
    </location>
</feature>
<sequence length="506" mass="56737">MNLSNCNELLFVAILLPLIISTFINHLVSEKKSVIGAKCSSFLTGIALIIGLFTLFTNPSRSFTANELFSLSNLSFLTAALILFVSFVVHQFSKRYMDGDRHYCLYFRRLSLITLTATVMAFANHLILFWFAWFLSNILLVILMIHKTEWEAAKNSGILTMKILMPGSLALLLSFTLFYILTGSFSIESVNIQLKQFDSPILTAAILLVVFAAFTQSAIWPFHRWLLSSLNSPTPVSALMHAGLVNGGGLLLVKFSPILMGDQAILNLVFILGATTAFLGSLWKLIQNSIKRMLACSTMAQMGFMMMQCGLGLFPAAVAHLCWHGLFKSYLFLSSGSVVQQRRIETRFFSAKRFSLFFAMLGGLASAFSFAMVTEKPIFPLQATSFLLVFTFMAGAQLSDTLIRASNFKLMKLLVIMVSFLTGWLYGESIHLIEFFTGIATVQSTSLNGVQVIALILFVTVWLTFNLRNYLQLEKTKLWAFIYTRMLNESQPHPKTITTNRKTYQY</sequence>
<dbReference type="EMBL" id="FMVN01000008">
    <property type="protein sequence ID" value="SCY45799.1"/>
    <property type="molecule type" value="Genomic_DNA"/>
</dbReference>
<feature type="transmembrane region" description="Helical" evidence="6">
    <location>
        <begin position="305"/>
        <end position="333"/>
    </location>
</feature>
<gene>
    <name evidence="9" type="ORF">LMI_2284</name>
    <name evidence="10" type="ORF">SAMN02982997_01761</name>
</gene>